<dbReference type="GO" id="GO:0005524">
    <property type="term" value="F:ATP binding"/>
    <property type="evidence" value="ECO:0007669"/>
    <property type="project" value="UniProtKB-UniRule"/>
</dbReference>
<feature type="region of interest" description="Disordered" evidence="10">
    <location>
        <begin position="706"/>
        <end position="742"/>
    </location>
</feature>
<evidence type="ECO:0000259" key="11">
    <source>
        <dbReference type="PROSITE" id="PS51462"/>
    </source>
</evidence>
<evidence type="ECO:0000256" key="1">
    <source>
        <dbReference type="ARBA" id="ARBA00005594"/>
    </source>
</evidence>
<dbReference type="InterPro" id="IPR013155">
    <property type="entry name" value="M/V/L/I-tRNA-synth_anticd-bd"/>
</dbReference>
<dbReference type="InterPro" id="IPR015797">
    <property type="entry name" value="NUDIX_hydrolase-like_dom_sf"/>
</dbReference>
<dbReference type="Pfam" id="PF13603">
    <property type="entry name" value="tRNA-synt_1_2"/>
    <property type="match status" value="1"/>
</dbReference>
<evidence type="ECO:0000256" key="9">
    <source>
        <dbReference type="HAMAP-Rule" id="MF_00049"/>
    </source>
</evidence>
<keyword evidence="5 9" id="KW-0067">ATP-binding</keyword>
<dbReference type="SUPFAM" id="SSF50677">
    <property type="entry name" value="ValRS/IleRS/LeuRS editing domain"/>
    <property type="match status" value="1"/>
</dbReference>
<keyword evidence="6 9" id="KW-0648">Protein biosynthesis</keyword>
<accession>A0A1F6WXQ6</accession>
<dbReference type="GO" id="GO:0002161">
    <property type="term" value="F:aminoacyl-tRNA deacylase activity"/>
    <property type="evidence" value="ECO:0007669"/>
    <property type="project" value="InterPro"/>
</dbReference>
<dbReference type="EMBL" id="MFUR01000013">
    <property type="protein sequence ID" value="OGI86676.1"/>
    <property type="molecule type" value="Genomic_DNA"/>
</dbReference>
<dbReference type="InterPro" id="IPR000086">
    <property type="entry name" value="NUDIX_hydrolase_dom"/>
</dbReference>
<dbReference type="PROSITE" id="PS00178">
    <property type="entry name" value="AA_TRNA_LIGASE_I"/>
    <property type="match status" value="1"/>
</dbReference>
<dbReference type="Gene3D" id="3.10.20.590">
    <property type="match status" value="1"/>
</dbReference>
<comment type="subcellular location">
    <subcellularLocation>
        <location evidence="9">Cytoplasm</location>
    </subcellularLocation>
</comment>
<dbReference type="EC" id="6.1.1.4" evidence="9"/>
<dbReference type="CDD" id="cd07958">
    <property type="entry name" value="Anticodon_Ia_Leu_BEm"/>
    <property type="match status" value="1"/>
</dbReference>
<keyword evidence="4 9" id="KW-0547">Nucleotide-binding</keyword>
<dbReference type="Gene3D" id="1.10.730.10">
    <property type="entry name" value="Isoleucyl-tRNA Synthetase, Domain 1"/>
    <property type="match status" value="1"/>
</dbReference>
<organism evidence="12 13">
    <name type="scientific">Candidatus Nomurabacteria bacterium RIFCSPLOWO2_01_FULL_36_16</name>
    <dbReference type="NCBI Taxonomy" id="1801767"/>
    <lineage>
        <taxon>Bacteria</taxon>
        <taxon>Candidatus Nomuraibacteriota</taxon>
    </lineage>
</organism>
<dbReference type="Gene3D" id="3.90.79.10">
    <property type="entry name" value="Nucleoside Triphosphate Pyrophosphohydrolase"/>
    <property type="match status" value="1"/>
</dbReference>
<evidence type="ECO:0000256" key="7">
    <source>
        <dbReference type="ARBA" id="ARBA00023146"/>
    </source>
</evidence>
<keyword evidence="2 9" id="KW-0963">Cytoplasm</keyword>
<comment type="catalytic activity">
    <reaction evidence="8 9">
        <text>tRNA(Leu) + L-leucine + ATP = L-leucyl-tRNA(Leu) + AMP + diphosphate</text>
        <dbReference type="Rhea" id="RHEA:11688"/>
        <dbReference type="Rhea" id="RHEA-COMP:9613"/>
        <dbReference type="Rhea" id="RHEA-COMP:9622"/>
        <dbReference type="ChEBI" id="CHEBI:30616"/>
        <dbReference type="ChEBI" id="CHEBI:33019"/>
        <dbReference type="ChEBI" id="CHEBI:57427"/>
        <dbReference type="ChEBI" id="CHEBI:78442"/>
        <dbReference type="ChEBI" id="CHEBI:78494"/>
        <dbReference type="ChEBI" id="CHEBI:456215"/>
        <dbReference type="EC" id="6.1.1.4"/>
    </reaction>
</comment>
<comment type="caution">
    <text evidence="9">Lacks conserved residue(s) required for the propagation of feature annotation.</text>
</comment>
<dbReference type="InterPro" id="IPR002302">
    <property type="entry name" value="Leu-tRNA-ligase"/>
</dbReference>
<evidence type="ECO:0000256" key="6">
    <source>
        <dbReference type="ARBA" id="ARBA00022917"/>
    </source>
</evidence>
<dbReference type="GO" id="GO:0005829">
    <property type="term" value="C:cytosol"/>
    <property type="evidence" value="ECO:0007669"/>
    <property type="project" value="TreeGrafter"/>
</dbReference>
<dbReference type="GO" id="GO:0004823">
    <property type="term" value="F:leucine-tRNA ligase activity"/>
    <property type="evidence" value="ECO:0007669"/>
    <property type="project" value="UniProtKB-UniRule"/>
</dbReference>
<evidence type="ECO:0000256" key="4">
    <source>
        <dbReference type="ARBA" id="ARBA00022741"/>
    </source>
</evidence>
<dbReference type="InterPro" id="IPR025709">
    <property type="entry name" value="Leu_tRNA-synth_edit"/>
</dbReference>
<evidence type="ECO:0000256" key="8">
    <source>
        <dbReference type="ARBA" id="ARBA00047469"/>
    </source>
</evidence>
<dbReference type="AlphaFoldDB" id="A0A1F6WXQ6"/>
<dbReference type="PANTHER" id="PTHR43740:SF2">
    <property type="entry name" value="LEUCINE--TRNA LIGASE, MITOCHONDRIAL"/>
    <property type="match status" value="1"/>
</dbReference>
<dbReference type="Proteomes" id="UP000177001">
    <property type="component" value="Unassembled WGS sequence"/>
</dbReference>
<evidence type="ECO:0000256" key="2">
    <source>
        <dbReference type="ARBA" id="ARBA00022490"/>
    </source>
</evidence>
<evidence type="ECO:0000256" key="5">
    <source>
        <dbReference type="ARBA" id="ARBA00022840"/>
    </source>
</evidence>
<evidence type="ECO:0000256" key="10">
    <source>
        <dbReference type="SAM" id="MobiDB-lite"/>
    </source>
</evidence>
<evidence type="ECO:0000256" key="3">
    <source>
        <dbReference type="ARBA" id="ARBA00022598"/>
    </source>
</evidence>
<dbReference type="PANTHER" id="PTHR43740">
    <property type="entry name" value="LEUCYL-TRNA SYNTHETASE"/>
    <property type="match status" value="1"/>
</dbReference>
<dbReference type="SUPFAM" id="SSF47323">
    <property type="entry name" value="Anticodon-binding domain of a subclass of class I aminoacyl-tRNA synthetases"/>
    <property type="match status" value="1"/>
</dbReference>
<keyword evidence="3 9" id="KW-0436">Ligase</keyword>
<evidence type="ECO:0000313" key="12">
    <source>
        <dbReference type="EMBL" id="OGI86676.1"/>
    </source>
</evidence>
<dbReference type="InterPro" id="IPR009008">
    <property type="entry name" value="Val/Leu/Ile-tRNA-synth_edit"/>
</dbReference>
<dbReference type="InterPro" id="IPR001412">
    <property type="entry name" value="aa-tRNA-synth_I_CS"/>
</dbReference>
<dbReference type="InterPro" id="IPR014729">
    <property type="entry name" value="Rossmann-like_a/b/a_fold"/>
</dbReference>
<dbReference type="InterPro" id="IPR002300">
    <property type="entry name" value="aa-tRNA-synth_Ia"/>
</dbReference>
<feature type="short sequence motif" description="'KMSKS' region" evidence="9">
    <location>
        <begin position="801"/>
        <end position="805"/>
    </location>
</feature>
<gene>
    <name evidence="9" type="primary">leuS</name>
    <name evidence="12" type="ORF">A3A91_03135</name>
</gene>
<comment type="caution">
    <text evidence="12">The sequence shown here is derived from an EMBL/GenBank/DDBJ whole genome shotgun (WGS) entry which is preliminary data.</text>
</comment>
<dbReference type="HAMAP" id="MF_00049_B">
    <property type="entry name" value="Leu_tRNA_synth_B"/>
    <property type="match status" value="1"/>
</dbReference>
<evidence type="ECO:0000313" key="13">
    <source>
        <dbReference type="Proteomes" id="UP000177001"/>
    </source>
</evidence>
<dbReference type="GO" id="GO:0006429">
    <property type="term" value="P:leucyl-tRNA aminoacylation"/>
    <property type="evidence" value="ECO:0007669"/>
    <property type="project" value="UniProtKB-UniRule"/>
</dbReference>
<dbReference type="PRINTS" id="PR00985">
    <property type="entry name" value="TRNASYNTHLEU"/>
</dbReference>
<name>A0A1F6WXQ6_9BACT</name>
<dbReference type="Pfam" id="PF00293">
    <property type="entry name" value="NUDIX"/>
    <property type="match status" value="1"/>
</dbReference>
<dbReference type="Pfam" id="PF00133">
    <property type="entry name" value="tRNA-synt_1"/>
    <property type="match status" value="2"/>
</dbReference>
<feature type="binding site" evidence="9">
    <location>
        <position position="804"/>
    </location>
    <ligand>
        <name>ATP</name>
        <dbReference type="ChEBI" id="CHEBI:30616"/>
    </ligand>
</feature>
<dbReference type="Gene3D" id="3.40.50.620">
    <property type="entry name" value="HUPs"/>
    <property type="match status" value="3"/>
</dbReference>
<dbReference type="FunFam" id="3.40.50.620:FF:000060">
    <property type="entry name" value="Leucine--tRNA ligase"/>
    <property type="match status" value="1"/>
</dbReference>
<feature type="domain" description="Nudix hydrolase" evidence="11">
    <location>
        <begin position="390"/>
        <end position="526"/>
    </location>
</feature>
<proteinExistence type="inferred from homology"/>
<dbReference type="InterPro" id="IPR009080">
    <property type="entry name" value="tRNAsynth_Ia_anticodon-bd"/>
</dbReference>
<dbReference type="SUPFAM" id="SSF52374">
    <property type="entry name" value="Nucleotidylyl transferase"/>
    <property type="match status" value="1"/>
</dbReference>
<reference evidence="12 13" key="1">
    <citation type="journal article" date="2016" name="Nat. Commun.">
        <title>Thousands of microbial genomes shed light on interconnected biogeochemical processes in an aquifer system.</title>
        <authorList>
            <person name="Anantharaman K."/>
            <person name="Brown C.T."/>
            <person name="Hug L.A."/>
            <person name="Sharon I."/>
            <person name="Castelle C.J."/>
            <person name="Probst A.J."/>
            <person name="Thomas B.C."/>
            <person name="Singh A."/>
            <person name="Wilkins M.J."/>
            <person name="Karaoz U."/>
            <person name="Brodie E.L."/>
            <person name="Williams K.H."/>
            <person name="Hubbard S.S."/>
            <person name="Banfield J.F."/>
        </authorList>
    </citation>
    <scope>NUCLEOTIDE SEQUENCE [LARGE SCALE GENOMIC DNA]</scope>
</reference>
<dbReference type="SUPFAM" id="SSF55811">
    <property type="entry name" value="Nudix"/>
    <property type="match status" value="1"/>
</dbReference>
<protein>
    <recommendedName>
        <fullName evidence="9">Leucine--tRNA ligase</fullName>
        <ecNumber evidence="9">6.1.1.4</ecNumber>
    </recommendedName>
    <alternativeName>
        <fullName evidence="9">Leucyl-tRNA synthetase</fullName>
        <shortName evidence="9">LeuRS</shortName>
    </alternativeName>
</protein>
<dbReference type="Pfam" id="PF08264">
    <property type="entry name" value="Anticodon_1"/>
    <property type="match status" value="1"/>
</dbReference>
<dbReference type="PROSITE" id="PS51462">
    <property type="entry name" value="NUDIX"/>
    <property type="match status" value="1"/>
</dbReference>
<keyword evidence="7 9" id="KW-0030">Aminoacyl-tRNA synthetase</keyword>
<dbReference type="Gene3D" id="3.90.740.10">
    <property type="entry name" value="Valyl/Leucyl/Isoleucyl-tRNA synthetase, editing domain"/>
    <property type="match status" value="1"/>
</dbReference>
<dbReference type="FunFam" id="1.10.730.10:FF:000011">
    <property type="entry name" value="Leucine--tRNA ligase chloroplastic/mitochondrial"/>
    <property type="match status" value="1"/>
</dbReference>
<comment type="similarity">
    <text evidence="1 9">Belongs to the class-I aminoacyl-tRNA synthetase family.</text>
</comment>
<sequence>MKEYDHKKLEKKWQSIWEKKKIYQAQNSFKKPKYYSLIEFPYPSGDGLHVGHPRPYIGMDVISRKRRMEGFNVLYPIGWDAFGLPTENYAIKTGKDPRVVTKENTDTFRGQIKSLGISFDWSREINTTDPKYYKWTQWIFLQFLKKGLAYKAKMTINWCPKCKIGLANEEVVNNSCERCGTTVEKRKKEQWMLAITKYADRLDKDLDDVDYLPQIKLGQRNWIGRSEGAEIEFKITVKQKNNFGAFALGGKGQGTHDAQNHSFVSQSVKVFTTRPDTIFGVTFIALAPEIAKKLTGKDFGIKSDVDRENKQKIGVDTGLEAKNPANGEMIPVFAVNYVSAEYGTGAIMGVPAHDERDFEFAKKYNLPIKEVIEPVFVDTEGIDAVQKDKPMVEREAILAIVKHWSEDKYLGLKWKKVNWGTFISGGVEKGQTSEQAARAEIEEETGYFNLKLIKTLGRYHSKFFHTPKNENRFGHFNTFYFELENGKQNEISKEEKEKHEILWLSPKEIEKFLTTESLRYRWNILQGYKKIYTGRGILVNSGKFSGMDSEKAKKEIIKFVGGKEKTTFKLRDWIFSRQRYWGEPIPVIYCENCRVGSLASDKRKQGFRLENAGWIPVPEKDLPVELPKVKNYQPTDSGESPLANIPKWVNVKCPQCKGKAKRETDTMPNWAGSSWYYLRYTDDKNKKEFASQKNLRYWLGVDPVRERSPQGDRSTASGRAFSNEVDPVRERSPQGDRSTASGRAFSNGVDWYNGGNEHTTLHLLYSRFWHKFLFDLKLVPTNEPYMKRTSHGLILAEGGEKMSKSKGNVINPNDIVKIYGADTLRLYEMFMGPFDQAIAWSEEAIIGPRRFLEKVWRIGMSKCLFDKKSPMSKRHFDITRLLHKTIKKVSEDIEEMRFNTAISALMILATEMEKAEKLTPESYKLFLQILAPFAPHIAEELWQNLAPQGLAFGFLKARPSSSSIHSSAWPKWDENLIKDEEIKIIIQINGKVRTEIVIQADDKEEDVKKQALANEVVLRHTEGKEIKKTIYVKDRLINIVLSN</sequence>